<evidence type="ECO:0000313" key="10">
    <source>
        <dbReference type="Proteomes" id="UP000694380"/>
    </source>
</evidence>
<dbReference type="AlphaFoldDB" id="A0A8C3HFH8"/>
<evidence type="ECO:0000256" key="4">
    <source>
        <dbReference type="ARBA" id="ARBA00022833"/>
    </source>
</evidence>
<dbReference type="GO" id="GO:0001228">
    <property type="term" value="F:DNA-binding transcription activator activity, RNA polymerase II-specific"/>
    <property type="evidence" value="ECO:0007669"/>
    <property type="project" value="TreeGrafter"/>
</dbReference>
<proteinExistence type="predicted"/>
<evidence type="ECO:0000259" key="8">
    <source>
        <dbReference type="PROSITE" id="PS50157"/>
    </source>
</evidence>
<dbReference type="SMART" id="SM00355">
    <property type="entry name" value="ZnF_C2H2"/>
    <property type="match status" value="10"/>
</dbReference>
<evidence type="ECO:0000313" key="9">
    <source>
        <dbReference type="Ensembl" id="ENSCPBP00000017308.1"/>
    </source>
</evidence>
<keyword evidence="3 6" id="KW-0863">Zinc-finger</keyword>
<evidence type="ECO:0000256" key="3">
    <source>
        <dbReference type="ARBA" id="ARBA00022771"/>
    </source>
</evidence>
<feature type="domain" description="C2H2-type" evidence="8">
    <location>
        <begin position="410"/>
        <end position="437"/>
    </location>
</feature>
<dbReference type="PANTHER" id="PTHR24393">
    <property type="entry name" value="ZINC FINGER PROTEIN"/>
    <property type="match status" value="1"/>
</dbReference>
<keyword evidence="5" id="KW-0539">Nucleus</keyword>
<dbReference type="GO" id="GO:0000978">
    <property type="term" value="F:RNA polymerase II cis-regulatory region sequence-specific DNA binding"/>
    <property type="evidence" value="ECO:0007669"/>
    <property type="project" value="TreeGrafter"/>
</dbReference>
<feature type="domain" description="C2H2-type" evidence="8">
    <location>
        <begin position="493"/>
        <end position="520"/>
    </location>
</feature>
<dbReference type="GO" id="GO:0005634">
    <property type="term" value="C:nucleus"/>
    <property type="evidence" value="ECO:0007669"/>
    <property type="project" value="TreeGrafter"/>
</dbReference>
<feature type="region of interest" description="Disordered" evidence="7">
    <location>
        <begin position="173"/>
        <end position="194"/>
    </location>
</feature>
<evidence type="ECO:0000256" key="5">
    <source>
        <dbReference type="ARBA" id="ARBA00023242"/>
    </source>
</evidence>
<feature type="domain" description="C2H2-type" evidence="8">
    <location>
        <begin position="382"/>
        <end position="409"/>
    </location>
</feature>
<accession>A0A8C3HFH8</accession>
<feature type="domain" description="C2H2-type" evidence="8">
    <location>
        <begin position="437"/>
        <end position="464"/>
    </location>
</feature>
<dbReference type="FunFam" id="3.30.160.60:FF:001616">
    <property type="entry name" value="zinc finger protein 408 isoform X2"/>
    <property type="match status" value="1"/>
</dbReference>
<feature type="domain" description="C2H2-type" evidence="8">
    <location>
        <begin position="263"/>
        <end position="290"/>
    </location>
</feature>
<dbReference type="InterPro" id="IPR046341">
    <property type="entry name" value="SET_dom_sf"/>
</dbReference>
<dbReference type="FunFam" id="3.30.160.60:FF:001723">
    <property type="entry name" value="Zinc finger protein 408"/>
    <property type="match status" value="1"/>
</dbReference>
<keyword evidence="4" id="KW-0862">Zinc</keyword>
<keyword evidence="2" id="KW-0677">Repeat</keyword>
<evidence type="ECO:0000256" key="2">
    <source>
        <dbReference type="ARBA" id="ARBA00022737"/>
    </source>
</evidence>
<dbReference type="GO" id="GO:0008270">
    <property type="term" value="F:zinc ion binding"/>
    <property type="evidence" value="ECO:0007669"/>
    <property type="project" value="UniProtKB-KW"/>
</dbReference>
<dbReference type="FunFam" id="3.30.160.60:FF:001136">
    <property type="entry name" value="Zinc finger protein 408"/>
    <property type="match status" value="1"/>
</dbReference>
<feature type="domain" description="C2H2-type" evidence="8">
    <location>
        <begin position="465"/>
        <end position="492"/>
    </location>
</feature>
<dbReference type="InterPro" id="IPR036236">
    <property type="entry name" value="Znf_C2H2_sf"/>
</dbReference>
<reference evidence="9" key="2">
    <citation type="submission" date="2025-08" db="UniProtKB">
        <authorList>
            <consortium name="Ensembl"/>
        </authorList>
    </citation>
    <scope>IDENTIFICATION</scope>
</reference>
<dbReference type="Pfam" id="PF00096">
    <property type="entry name" value="zf-C2H2"/>
    <property type="match status" value="6"/>
</dbReference>
<evidence type="ECO:0000256" key="7">
    <source>
        <dbReference type="SAM" id="MobiDB-lite"/>
    </source>
</evidence>
<name>A0A8C3HFH8_CHRPI</name>
<dbReference type="SUPFAM" id="SSF57667">
    <property type="entry name" value="beta-beta-alpha zinc fingers"/>
    <property type="match status" value="5"/>
</dbReference>
<reference evidence="9" key="1">
    <citation type="journal article" date="2015" name="Genome Biol. Evol.">
        <title>Physical Mapping and Refinement of the Painted Turtle Genome (Chrysemys picta) Inform Amniote Genome Evolution and Challenge Turtle-Bird Chromosomal Conservation.</title>
        <authorList>
            <person name="Badenhorst D."/>
            <person name="Hillier L.W."/>
            <person name="Literman R."/>
            <person name="Montiel E.E."/>
            <person name="Radhakrishnan S."/>
            <person name="Shen Y."/>
            <person name="Minx P."/>
            <person name="Janes D.E."/>
            <person name="Warren W.C."/>
            <person name="Edwards S.V."/>
            <person name="Valenzuela N."/>
        </authorList>
    </citation>
    <scope>NUCLEOTIDE SEQUENCE [LARGE SCALE GENOMIC DNA]</scope>
</reference>
<dbReference type="Ensembl" id="ENSCPBT00000020467.1">
    <property type="protein sequence ID" value="ENSCPBP00000017308.1"/>
    <property type="gene ID" value="ENSCPBG00000012683.1"/>
</dbReference>
<evidence type="ECO:0000256" key="1">
    <source>
        <dbReference type="ARBA" id="ARBA00022723"/>
    </source>
</evidence>
<protein>
    <submittedName>
        <fullName evidence="9">Zinc finger protein 408</fullName>
    </submittedName>
</protein>
<dbReference type="FunFam" id="3.30.160.60:FF:000849">
    <property type="entry name" value="Zinc finger protein 408"/>
    <property type="match status" value="2"/>
</dbReference>
<feature type="domain" description="C2H2-type" evidence="8">
    <location>
        <begin position="291"/>
        <end position="318"/>
    </location>
</feature>
<keyword evidence="10" id="KW-1185">Reference proteome</keyword>
<dbReference type="FunFam" id="3.30.160.60:FF:001253">
    <property type="entry name" value="Zinc finger protein 408"/>
    <property type="match status" value="1"/>
</dbReference>
<feature type="domain" description="C2H2-type" evidence="8">
    <location>
        <begin position="235"/>
        <end position="262"/>
    </location>
</feature>
<dbReference type="Pfam" id="PF13912">
    <property type="entry name" value="zf-C2H2_6"/>
    <property type="match status" value="1"/>
</dbReference>
<reference evidence="9" key="3">
    <citation type="submission" date="2025-09" db="UniProtKB">
        <authorList>
            <consortium name="Ensembl"/>
        </authorList>
    </citation>
    <scope>IDENTIFICATION</scope>
</reference>
<dbReference type="FunFam" id="3.30.160.60:FF:000446">
    <property type="entry name" value="Zinc finger protein"/>
    <property type="match status" value="1"/>
</dbReference>
<feature type="region of interest" description="Disordered" evidence="7">
    <location>
        <begin position="1"/>
        <end position="28"/>
    </location>
</feature>
<dbReference type="PROSITE" id="PS50157">
    <property type="entry name" value="ZINC_FINGER_C2H2_2"/>
    <property type="match status" value="10"/>
</dbReference>
<feature type="domain" description="C2H2-type" evidence="8">
    <location>
        <begin position="319"/>
        <end position="346"/>
    </location>
</feature>
<dbReference type="FunFam" id="3.30.160.60:FF:000710">
    <property type="entry name" value="Zinc finger protein 768"/>
    <property type="match status" value="1"/>
</dbReference>
<dbReference type="InterPro" id="IPR013087">
    <property type="entry name" value="Znf_C2H2_type"/>
</dbReference>
<dbReference type="Proteomes" id="UP000694380">
    <property type="component" value="Chromosome 4"/>
</dbReference>
<dbReference type="PANTHER" id="PTHR24393:SF34">
    <property type="entry name" value="PR_SET DOMAIN 13"/>
    <property type="match status" value="1"/>
</dbReference>
<dbReference type="FunFam" id="3.30.160.60:FF:001515">
    <property type="entry name" value="zinc finger protein 408"/>
    <property type="match status" value="1"/>
</dbReference>
<feature type="compositionally biased region" description="Polar residues" evidence="7">
    <location>
        <begin position="7"/>
        <end position="16"/>
    </location>
</feature>
<dbReference type="GeneTree" id="ENSGT00930000151062"/>
<dbReference type="PROSITE" id="PS00028">
    <property type="entry name" value="ZINC_FINGER_C2H2_1"/>
    <property type="match status" value="10"/>
</dbReference>
<dbReference type="Gene3D" id="2.170.270.10">
    <property type="entry name" value="SET domain"/>
    <property type="match status" value="1"/>
</dbReference>
<feature type="domain" description="C2H2-type" evidence="8">
    <location>
        <begin position="354"/>
        <end position="381"/>
    </location>
</feature>
<dbReference type="FunFam" id="3.30.160.60:FF:001101">
    <property type="entry name" value="Zinc finger protein 408"/>
    <property type="match status" value="1"/>
</dbReference>
<gene>
    <name evidence="9" type="primary">ZNF408</name>
</gene>
<dbReference type="OMA" id="GWISLVQ"/>
<evidence type="ECO:0000256" key="6">
    <source>
        <dbReference type="PROSITE-ProRule" id="PRU00042"/>
    </source>
</evidence>
<dbReference type="Gene3D" id="3.30.160.60">
    <property type="entry name" value="Classic Zinc Finger"/>
    <property type="match status" value="10"/>
</dbReference>
<sequence length="600" mass="66171">DLRGKSETMQGLTDLQSAREPSKTVPCPPPEILRSLPPGLALGPSLAQEPGMGVWCVGRALPPGALFGPRAEGEGLSRKKGKGERLRSQPRCTACLVSCSLVKRGRGEDEANVALVWISGRLHIRVRHPIAAGTELLYWPTEAQAGPAQPKGQLAVAAVTETATPEAEAVVQREGASPCGNASEPFKGLSDGPDELDKYPEVEVSIALEEGPSGSLGVSQQKSLPRGDEAGERRYRCGECGKAFLQLCHLKKHRFTHTGYKPFLCTECGKSYSSEESFKAHVLFHRGVRPFQCKQCDKAYGTKRDLREHEVLHTGERPFACEECGKTFARRPSLRIHRKIHLMKELNLANPKVCKCAICERYLANPGSLRNHMRLHTGEKPYICPYCGKDFRQQGNLRGHLRLHTGEKPYKCRFCGDAFPQLPELRRHLISHTGEAHLCTVCGKALKDPHTLRAHERLHTGERPFKCEQCGKAYTLATKLRRHQKSHLEDMPYKCDVCGMGYTLLQSLKRHKVTHKGARDSIKLVEASVEMQSGVRRVLGSAAPAGHLETNNDIIEITISEHEHKCIIMQDEGSPSDVVIIQEGVGFGAVAEVVEVETGT</sequence>
<organism evidence="9 10">
    <name type="scientific">Chrysemys picta bellii</name>
    <name type="common">Western painted turtle</name>
    <name type="synonym">Emys bellii</name>
    <dbReference type="NCBI Taxonomy" id="8478"/>
    <lineage>
        <taxon>Eukaryota</taxon>
        <taxon>Metazoa</taxon>
        <taxon>Chordata</taxon>
        <taxon>Craniata</taxon>
        <taxon>Vertebrata</taxon>
        <taxon>Euteleostomi</taxon>
        <taxon>Archelosauria</taxon>
        <taxon>Testudinata</taxon>
        <taxon>Testudines</taxon>
        <taxon>Cryptodira</taxon>
        <taxon>Durocryptodira</taxon>
        <taxon>Testudinoidea</taxon>
        <taxon>Emydidae</taxon>
        <taxon>Chrysemys</taxon>
    </lineage>
</organism>
<keyword evidence="1" id="KW-0479">Metal-binding</keyword>